<proteinExistence type="predicted"/>
<name>A0A3S4SXM4_CAMUP</name>
<evidence type="ECO:0000313" key="2">
    <source>
        <dbReference type="Proteomes" id="UP000278157"/>
    </source>
</evidence>
<gene>
    <name evidence="1" type="ORF">NCTC11541_01617</name>
</gene>
<dbReference type="Proteomes" id="UP000278157">
    <property type="component" value="Chromosome"/>
</dbReference>
<dbReference type="RefSeq" id="WP_051529133.1">
    <property type="nucleotide sequence ID" value="NZ_CBCRZS010000002.1"/>
</dbReference>
<accession>A0A3S4SXM4</accession>
<reference evidence="1 2" key="1">
    <citation type="submission" date="2018-12" db="EMBL/GenBank/DDBJ databases">
        <authorList>
            <consortium name="Pathogen Informatics"/>
        </authorList>
    </citation>
    <scope>NUCLEOTIDE SEQUENCE [LARGE SCALE GENOMIC DNA]</scope>
    <source>
        <strain evidence="1 2">NCTC11541</strain>
    </source>
</reference>
<dbReference type="AlphaFoldDB" id="A0A3S4SXM4"/>
<organism evidence="1 2">
    <name type="scientific">Campylobacter upsaliensis</name>
    <dbReference type="NCBI Taxonomy" id="28080"/>
    <lineage>
        <taxon>Bacteria</taxon>
        <taxon>Pseudomonadati</taxon>
        <taxon>Campylobacterota</taxon>
        <taxon>Epsilonproteobacteria</taxon>
        <taxon>Campylobacterales</taxon>
        <taxon>Campylobacteraceae</taxon>
        <taxon>Campylobacter</taxon>
    </lineage>
</organism>
<evidence type="ECO:0000313" key="1">
    <source>
        <dbReference type="EMBL" id="VEG85549.1"/>
    </source>
</evidence>
<protein>
    <submittedName>
        <fullName evidence="1">Uncharacterized protein</fullName>
    </submittedName>
</protein>
<sequence length="366" mass="42801">MMINFANSYPSVNFVNLNLQDEVKNLKNIKEINSPSDKTQAVDKILGYGVDKEGFFTSDFNEAAKIPKDYKINANFIKALNKTLTTTELTTEALYDYINWAKEFGNFYKENLQALDKFGENFDREQIENKFNVSLKDNFTKSDVLLDLFININTIKFKEGKSTLFGKTYGFDSHISEKEMNEFYAFMQKNQIKDPNKIEKSSFKNILSDVWMGVDRERSKLQTYVSYAINFHLDHSIVNKAKDFKDEFDKLLRENLNLEEFKTQYLDFKKRHDEFVKDFEMAMDNHLLIKPIEKNNFTPIQSESQNKETYKDDNAKNELLKKLLENKFGKSDELEILFGIKFSDDKTGEFSKMLSKNTPKSVDIKA</sequence>
<dbReference type="EMBL" id="LR134372">
    <property type="protein sequence ID" value="VEG85549.1"/>
    <property type="molecule type" value="Genomic_DNA"/>
</dbReference>